<evidence type="ECO:0000313" key="3">
    <source>
        <dbReference type="EMBL" id="ACI64975.1"/>
    </source>
</evidence>
<gene>
    <name evidence="3" type="ORF">THAPS_7121</name>
</gene>
<keyword evidence="4" id="KW-1185">Reference proteome</keyword>
<dbReference type="InterPro" id="IPR058210">
    <property type="entry name" value="SACS/Nov_dom"/>
</dbReference>
<evidence type="ECO:0000256" key="1">
    <source>
        <dbReference type="SAM" id="MobiDB-lite"/>
    </source>
</evidence>
<dbReference type="HOGENOM" id="CLU_001744_1_0_1"/>
<feature type="domain" description="Sacsin/Nov" evidence="2">
    <location>
        <begin position="30"/>
        <end position="141"/>
    </location>
</feature>
<dbReference type="InterPro" id="IPR036890">
    <property type="entry name" value="HATPase_C_sf"/>
</dbReference>
<dbReference type="OMA" id="VYWWVIL"/>
<dbReference type="Pfam" id="PF12449">
    <property type="entry name" value="DUF3684"/>
    <property type="match status" value="2"/>
</dbReference>
<proteinExistence type="predicted"/>
<sequence length="1754" mass="194489">MASSAYENIRGALSGENGSDARVEVNQRALIDKILARYASNGAVYRELLQNSNDAEATTAEIIITTSPSSNGDSSGVNSNNNQLVTQVIYRNNGLPFRPQDWARLRKIAEGNPDESKVGAFGVGAYTMFSICEEPIVVSGKRGEEEAMIFFWKGDGLWTKTGKAPAGVVNMSATLGNADDNNWTSFILPSRDPYPLPDLVEFGQFLTASLTFTQCLTNIKVYVDQTLQLNIQKTILESHIIATPKASSWWKSDGAVTSSSSGLFSLGKGADLSQTSVQMKVSVRTNLSADSEMITSTVRARYASAMVKTNIPSDIEKRMIRVTKKKPPKELMLQIFLDAANAHIKDEKDSSSASKLTSKIKGLAINSTKAPKASKITDSFSPTPGSGKIFIGFRTSQTTGLGIHLAAPLMPTVEREAIDFVDPALRVFNMELLETAGILMRLALEHEMGRVGIMWDEGKAERERWVEEDKKQQLTKAGGDGKKGNEDATQANKETNNDSSTISGSLFSFASYMARGVKNTVVEAIKSVPEILGEDDETTELLNPRDGRCLAKGFSRCLSSSFPPVLTTSGVVRGVDARLCHHGMEAFGTENVVRRIMFENAQEYHTMIAQCPPLTVVDLIKSLRSQILDENQLVRLLKWWPKICRIDHGVERCGPALKEVIRYQSSAEKENETNEEVGAVNVLCLESILYYNSNKLLKELPVPETAFPPELQKLIGLRTLEDKFFQEWFVSLPFDIWCCFIASHSCLVGANSAEKEMRIRALVAMSKHYDSLDTATGRRRFIELLPTKSPFLPVETGSSSSTPYQTATPSDLYLSSSNLSAFDGVGEFLKISPILSSAGVSDNFLLALGVRKTISMDFLFLHLDTLKWNDNPTNLISYLVNADLSPQDLLKLRTTRYLPAHNDKSTMFAPRELYLNNKELDVFPFVRFLQWPSLEGMSSAQRNFLIKLGVREVPPLSYVMSFLEEESAKERESRDETGLDLALQYLCSKLGPTGVFENEFGQYKNTKFLPCIRQNIESGEVVKEVQSPSGCFYNPSALVLGFSVLAPELDTMQIATRTRCQKDPAPALLLKHLVQLINMSKAKMEYVENKGEGESGERDKAIDNILTLFQGVFLYMSTRTSDFDKNHVAVLSKTAFIPRKIFFQKEQSENDQDSLAEALFQEVEYNSFLALAGVKSEPALQELFELMITKPDEVLDCLGESKYKALLRRCAANPPFKHVTKEMRSSAWLLGYLVMDEELTSDDGKDTPAGQSAQFVLSRAEDIYIVDNSFLRRQFSMFVSPMEQQLEEFYNMLGSQYVSQVVTKSFEVKGRQNKDTDLARQFASRISERRPLLISPSISSRPLSPNASKVLDEKYLEVVQVDDIQAKYSFQRSSKHVKVTSCARAASRQSTTIFITSNFDWFDVGTAIGGLILKRCQLEDAFFLSSILEAPLDTLRSRGFPVDRVLKPVAPPPPPPPQPVAMVTKPHEMRANGNTARAATGNMEGFPAASVKSQSKQKPKDSALSIMKSTSGGMLGKVLGGFRHGNDGGGSIVKSPLHEKLRKRVVHTHLNPTPRAGNSNTPSSPENDAHLHNSLENMLHRNIQSSRSVDSAGGLECGSEGCEVIPQQNIHPFKGPYNNYKTRNGISVFYAESTASEFLSHNFEAVDQFAVVIQHMVHVYQLKLATVAIYYEPNGNTIAFNSNKALYFNLRFFVALHRGNIDSACYSYWYTVMAHELAHNLVSGHNKEHGKFTESIVAMYLPSFVGILSQIGLS</sequence>
<dbReference type="KEGG" id="tps:THAPS_7121"/>
<feature type="compositionally biased region" description="Polar residues" evidence="1">
    <location>
        <begin position="487"/>
        <end position="499"/>
    </location>
</feature>
<dbReference type="EMBL" id="CP001160">
    <property type="protein sequence ID" value="ACI64975.1"/>
    <property type="molecule type" value="Genomic_DNA"/>
</dbReference>
<dbReference type="InterPro" id="IPR022155">
    <property type="entry name" value="DUF3684"/>
</dbReference>
<dbReference type="InParanoid" id="B5YNE6"/>
<dbReference type="PANTHER" id="PTHR47839:SF1">
    <property type="entry name" value="DOMAIN PROTEIN, PUTATIVE (AFU_ORTHOLOGUE AFUA_6G04830)-RELATED"/>
    <property type="match status" value="1"/>
</dbReference>
<organism evidence="3 4">
    <name type="scientific">Thalassiosira pseudonana</name>
    <name type="common">Marine diatom</name>
    <name type="synonym">Cyclotella nana</name>
    <dbReference type="NCBI Taxonomy" id="35128"/>
    <lineage>
        <taxon>Eukaryota</taxon>
        <taxon>Sar</taxon>
        <taxon>Stramenopiles</taxon>
        <taxon>Ochrophyta</taxon>
        <taxon>Bacillariophyta</taxon>
        <taxon>Coscinodiscophyceae</taxon>
        <taxon>Thalassiosirophycidae</taxon>
        <taxon>Thalassiosirales</taxon>
        <taxon>Thalassiosiraceae</taxon>
        <taxon>Thalassiosira</taxon>
    </lineage>
</organism>
<dbReference type="GeneID" id="7450672"/>
<protein>
    <recommendedName>
        <fullName evidence="2">Sacsin/Nov domain-containing protein</fullName>
    </recommendedName>
</protein>
<reference evidence="3 4" key="2">
    <citation type="journal article" date="2008" name="Nature">
        <title>The Phaeodactylum genome reveals the evolutionary history of diatom genomes.</title>
        <authorList>
            <person name="Bowler C."/>
            <person name="Allen A.E."/>
            <person name="Badger J.H."/>
            <person name="Grimwood J."/>
            <person name="Jabbari K."/>
            <person name="Kuo A."/>
            <person name="Maheswari U."/>
            <person name="Martens C."/>
            <person name="Maumus F."/>
            <person name="Otillar R.P."/>
            <person name="Rayko E."/>
            <person name="Salamov A."/>
            <person name="Vandepoele K."/>
            <person name="Beszteri B."/>
            <person name="Gruber A."/>
            <person name="Heijde M."/>
            <person name="Katinka M."/>
            <person name="Mock T."/>
            <person name="Valentin K."/>
            <person name="Verret F."/>
            <person name="Berges J.A."/>
            <person name="Brownlee C."/>
            <person name="Cadoret J.P."/>
            <person name="Chiovitti A."/>
            <person name="Choi C.J."/>
            <person name="Coesel S."/>
            <person name="De Martino A."/>
            <person name="Detter J.C."/>
            <person name="Durkin C."/>
            <person name="Falciatore A."/>
            <person name="Fournet J."/>
            <person name="Haruta M."/>
            <person name="Huysman M.J."/>
            <person name="Jenkins B.D."/>
            <person name="Jiroutova K."/>
            <person name="Jorgensen R.E."/>
            <person name="Joubert Y."/>
            <person name="Kaplan A."/>
            <person name="Kroger N."/>
            <person name="Kroth P.G."/>
            <person name="La Roche J."/>
            <person name="Lindquist E."/>
            <person name="Lommer M."/>
            <person name="Martin-Jezequel V."/>
            <person name="Lopez P.J."/>
            <person name="Lucas S."/>
            <person name="Mangogna M."/>
            <person name="McGinnis K."/>
            <person name="Medlin L.K."/>
            <person name="Montsant A."/>
            <person name="Oudot-Le Secq M.P."/>
            <person name="Napoli C."/>
            <person name="Obornik M."/>
            <person name="Parker M.S."/>
            <person name="Petit J.L."/>
            <person name="Porcel B.M."/>
            <person name="Poulsen N."/>
            <person name="Robison M."/>
            <person name="Rychlewski L."/>
            <person name="Rynearson T.A."/>
            <person name="Schmutz J."/>
            <person name="Shapiro H."/>
            <person name="Siaut M."/>
            <person name="Stanley M."/>
            <person name="Sussman M.R."/>
            <person name="Taylor A.R."/>
            <person name="Vardi A."/>
            <person name="von Dassow P."/>
            <person name="Vyverman W."/>
            <person name="Willis A."/>
            <person name="Wyrwicz L.S."/>
            <person name="Rokhsar D.S."/>
            <person name="Weissenbach J."/>
            <person name="Armbrust E.V."/>
            <person name="Green B.R."/>
            <person name="Van de Peer Y."/>
            <person name="Grigoriev I.V."/>
        </authorList>
    </citation>
    <scope>NUCLEOTIDE SEQUENCE [LARGE SCALE GENOMIC DNA]</scope>
    <source>
        <strain evidence="3 4">CCMP1335</strain>
    </source>
</reference>
<reference evidence="3 4" key="1">
    <citation type="journal article" date="2004" name="Science">
        <title>The genome of the diatom Thalassiosira pseudonana: ecology, evolution, and metabolism.</title>
        <authorList>
            <person name="Armbrust E.V."/>
            <person name="Berges J.A."/>
            <person name="Bowler C."/>
            <person name="Green B.R."/>
            <person name="Martinez D."/>
            <person name="Putnam N.H."/>
            <person name="Zhou S."/>
            <person name="Allen A.E."/>
            <person name="Apt K.E."/>
            <person name="Bechner M."/>
            <person name="Brzezinski M.A."/>
            <person name="Chaal B.K."/>
            <person name="Chiovitti A."/>
            <person name="Davis A.K."/>
            <person name="Demarest M.S."/>
            <person name="Detter J.C."/>
            <person name="Glavina T."/>
            <person name="Goodstein D."/>
            <person name="Hadi M.Z."/>
            <person name="Hellsten U."/>
            <person name="Hildebrand M."/>
            <person name="Jenkins B.D."/>
            <person name="Jurka J."/>
            <person name="Kapitonov V.V."/>
            <person name="Kroger N."/>
            <person name="Lau W.W."/>
            <person name="Lane T.W."/>
            <person name="Larimer F.W."/>
            <person name="Lippmeier J.C."/>
            <person name="Lucas S."/>
            <person name="Medina M."/>
            <person name="Montsant A."/>
            <person name="Obornik M."/>
            <person name="Parker M.S."/>
            <person name="Palenik B."/>
            <person name="Pazour G.J."/>
            <person name="Richardson P.M."/>
            <person name="Rynearson T.A."/>
            <person name="Saito M.A."/>
            <person name="Schwartz D.C."/>
            <person name="Thamatrakoln K."/>
            <person name="Valentin K."/>
            <person name="Vardi A."/>
            <person name="Wilkerson F.P."/>
            <person name="Rokhsar D.S."/>
        </authorList>
    </citation>
    <scope>NUCLEOTIDE SEQUENCE [LARGE SCALE GENOMIC DNA]</scope>
    <source>
        <strain evidence="3 4">CCMP1335</strain>
    </source>
</reference>
<evidence type="ECO:0000313" key="4">
    <source>
        <dbReference type="Proteomes" id="UP000001449"/>
    </source>
</evidence>
<dbReference type="SUPFAM" id="SSF55874">
    <property type="entry name" value="ATPase domain of HSP90 chaperone/DNA topoisomerase II/histidine kinase"/>
    <property type="match status" value="1"/>
</dbReference>
<name>B5YNE6_THAPS</name>
<dbReference type="RefSeq" id="XP_002296258.1">
    <property type="nucleotide sequence ID" value="XM_002296222.1"/>
</dbReference>
<dbReference type="eggNOG" id="ENOG502QPMA">
    <property type="taxonomic scope" value="Eukaryota"/>
</dbReference>
<dbReference type="Proteomes" id="UP000001449">
    <property type="component" value="Chromosome 7"/>
</dbReference>
<dbReference type="PANTHER" id="PTHR47839">
    <property type="entry name" value="DOMAIN PROTEIN, PUTATIVE (AFU_ORTHOLOGUE AFUA_6G04830)-RELATED"/>
    <property type="match status" value="1"/>
</dbReference>
<evidence type="ECO:0000259" key="2">
    <source>
        <dbReference type="Pfam" id="PF25794"/>
    </source>
</evidence>
<dbReference type="PaxDb" id="35128-Thaps7121"/>
<dbReference type="Pfam" id="PF25794">
    <property type="entry name" value="SACS"/>
    <property type="match status" value="1"/>
</dbReference>
<feature type="region of interest" description="Disordered" evidence="1">
    <location>
        <begin position="466"/>
        <end position="499"/>
    </location>
</feature>
<accession>B5YNE6</accession>
<dbReference type="Gene3D" id="3.30.565.10">
    <property type="entry name" value="Histidine kinase-like ATPase, C-terminal domain"/>
    <property type="match status" value="1"/>
</dbReference>